<evidence type="ECO:0000256" key="1">
    <source>
        <dbReference type="SAM" id="MobiDB-lite"/>
    </source>
</evidence>
<dbReference type="AlphaFoldDB" id="A0A4Z2ID32"/>
<sequence>MVAHAEPSSPETKEKPMMNVDFLWECGSEKDIRSRLAPAAPPRCPSPFPRDGGPGWMELSPRYPATPFTLSRLPGGFVKNNKWVDFLPLHANMLTKTKTKMKLATGCRGKTHWASASG</sequence>
<proteinExistence type="predicted"/>
<dbReference type="EMBL" id="SRLO01000098">
    <property type="protein sequence ID" value="TNN75888.1"/>
    <property type="molecule type" value="Genomic_DNA"/>
</dbReference>
<reference evidence="2 3" key="1">
    <citation type="submission" date="2019-03" db="EMBL/GenBank/DDBJ databases">
        <title>First draft genome of Liparis tanakae, snailfish: a comprehensive survey of snailfish specific genes.</title>
        <authorList>
            <person name="Kim W."/>
            <person name="Song I."/>
            <person name="Jeong J.-H."/>
            <person name="Kim D."/>
            <person name="Kim S."/>
            <person name="Ryu S."/>
            <person name="Song J.Y."/>
            <person name="Lee S.K."/>
        </authorList>
    </citation>
    <scope>NUCLEOTIDE SEQUENCE [LARGE SCALE GENOMIC DNA]</scope>
    <source>
        <tissue evidence="2">Muscle</tissue>
    </source>
</reference>
<protein>
    <submittedName>
        <fullName evidence="2">Uncharacterized protein</fullName>
    </submittedName>
</protein>
<comment type="caution">
    <text evidence="2">The sequence shown here is derived from an EMBL/GenBank/DDBJ whole genome shotgun (WGS) entry which is preliminary data.</text>
</comment>
<name>A0A4Z2ID32_9TELE</name>
<dbReference type="Proteomes" id="UP000314294">
    <property type="component" value="Unassembled WGS sequence"/>
</dbReference>
<gene>
    <name evidence="2" type="ORF">EYF80_013858</name>
</gene>
<organism evidence="2 3">
    <name type="scientific">Liparis tanakae</name>
    <name type="common">Tanaka's snailfish</name>
    <dbReference type="NCBI Taxonomy" id="230148"/>
    <lineage>
        <taxon>Eukaryota</taxon>
        <taxon>Metazoa</taxon>
        <taxon>Chordata</taxon>
        <taxon>Craniata</taxon>
        <taxon>Vertebrata</taxon>
        <taxon>Euteleostomi</taxon>
        <taxon>Actinopterygii</taxon>
        <taxon>Neopterygii</taxon>
        <taxon>Teleostei</taxon>
        <taxon>Neoteleostei</taxon>
        <taxon>Acanthomorphata</taxon>
        <taxon>Eupercaria</taxon>
        <taxon>Perciformes</taxon>
        <taxon>Cottioidei</taxon>
        <taxon>Cottales</taxon>
        <taxon>Liparidae</taxon>
        <taxon>Liparis</taxon>
    </lineage>
</organism>
<feature type="region of interest" description="Disordered" evidence="1">
    <location>
        <begin position="36"/>
        <end position="55"/>
    </location>
</feature>
<accession>A0A4Z2ID32</accession>
<keyword evidence="3" id="KW-1185">Reference proteome</keyword>
<evidence type="ECO:0000313" key="3">
    <source>
        <dbReference type="Proteomes" id="UP000314294"/>
    </source>
</evidence>
<feature type="compositionally biased region" description="Pro residues" evidence="1">
    <location>
        <begin position="39"/>
        <end position="48"/>
    </location>
</feature>
<evidence type="ECO:0000313" key="2">
    <source>
        <dbReference type="EMBL" id="TNN75888.1"/>
    </source>
</evidence>